<protein>
    <submittedName>
        <fullName evidence="2">Transmembrane protein, putative</fullName>
    </submittedName>
</protein>
<dbReference type="AlphaFoldDB" id="G7K8N6"/>
<reference evidence="6" key="4">
    <citation type="journal article" date="2018" name="Nat. Plants">
        <title>Whole-genome landscape of Medicago truncatula symbiotic genes.</title>
        <authorList>
            <person name="Pecrix Y."/>
            <person name="Staton S.E."/>
            <person name="Sallet E."/>
            <person name="Lelandais-Briere C."/>
            <person name="Moreau S."/>
            <person name="Carrere S."/>
            <person name="Blein T."/>
            <person name="Jardinaud M.F."/>
            <person name="Latrasse D."/>
            <person name="Zouine M."/>
            <person name="Zahm M."/>
            <person name="Kreplak J."/>
            <person name="Mayjonade B."/>
            <person name="Satge C."/>
            <person name="Perez M."/>
            <person name="Cauet S."/>
            <person name="Marande W."/>
            <person name="Chantry-Darmon C."/>
            <person name="Lopez-Roques C."/>
            <person name="Bouchez O."/>
            <person name="Berard A."/>
            <person name="Debelle F."/>
            <person name="Munos S."/>
            <person name="Bendahmane A."/>
            <person name="Berges H."/>
            <person name="Niebel A."/>
            <person name="Buitink J."/>
            <person name="Frugier F."/>
            <person name="Benhamed M."/>
            <person name="Crespi M."/>
            <person name="Gouzy J."/>
            <person name="Gamas P."/>
        </authorList>
    </citation>
    <scope>NUCLEOTIDE SEQUENCE [LARGE SCALE GENOMIC DNA]</scope>
    <source>
        <strain evidence="6">cv. Jemalong A17</strain>
    </source>
</reference>
<dbReference type="EMBL" id="CM001221">
    <property type="protein sequence ID" value="AET00589.1"/>
    <property type="molecule type" value="Genomic_DNA"/>
</dbReference>
<keyword evidence="1" id="KW-0472">Membrane</keyword>
<proteinExistence type="predicted"/>
<dbReference type="Gramene" id="rna33430">
    <property type="protein sequence ID" value="RHN57841.1"/>
    <property type="gene ID" value="gene33430"/>
</dbReference>
<evidence type="ECO:0000313" key="2">
    <source>
        <dbReference type="EMBL" id="AET00589.1"/>
    </source>
</evidence>
<dbReference type="EMBL" id="PSQE01000005">
    <property type="protein sequence ID" value="RHN57841.1"/>
    <property type="molecule type" value="Genomic_DNA"/>
</dbReference>
<evidence type="ECO:0000313" key="5">
    <source>
        <dbReference type="Proteomes" id="UP000002051"/>
    </source>
</evidence>
<evidence type="ECO:0000313" key="3">
    <source>
        <dbReference type="EMBL" id="RHN57841.1"/>
    </source>
</evidence>
<dbReference type="Proteomes" id="UP000002051">
    <property type="component" value="Chromosome 5"/>
</dbReference>
<name>G7K8N6_MEDTR</name>
<keyword evidence="5" id="KW-1185">Reference proteome</keyword>
<evidence type="ECO:0000256" key="1">
    <source>
        <dbReference type="SAM" id="Phobius"/>
    </source>
</evidence>
<organism evidence="2 5">
    <name type="scientific">Medicago truncatula</name>
    <name type="common">Barrel medic</name>
    <name type="synonym">Medicago tribuloides</name>
    <dbReference type="NCBI Taxonomy" id="3880"/>
    <lineage>
        <taxon>Eukaryota</taxon>
        <taxon>Viridiplantae</taxon>
        <taxon>Streptophyta</taxon>
        <taxon>Embryophyta</taxon>
        <taxon>Tracheophyta</taxon>
        <taxon>Spermatophyta</taxon>
        <taxon>Magnoliopsida</taxon>
        <taxon>eudicotyledons</taxon>
        <taxon>Gunneridae</taxon>
        <taxon>Pentapetalae</taxon>
        <taxon>rosids</taxon>
        <taxon>fabids</taxon>
        <taxon>Fabales</taxon>
        <taxon>Fabaceae</taxon>
        <taxon>Papilionoideae</taxon>
        <taxon>50 kb inversion clade</taxon>
        <taxon>NPAAA clade</taxon>
        <taxon>Hologalegina</taxon>
        <taxon>IRL clade</taxon>
        <taxon>Trifolieae</taxon>
        <taxon>Medicago</taxon>
    </lineage>
</organism>
<dbReference type="EnsemblPlants" id="AET00589">
    <property type="protein sequence ID" value="AET00589"/>
    <property type="gene ID" value="MTR_5g093700"/>
</dbReference>
<reference evidence="4" key="3">
    <citation type="submission" date="2015-04" db="UniProtKB">
        <authorList>
            <consortium name="EnsemblPlants"/>
        </authorList>
    </citation>
    <scope>IDENTIFICATION</scope>
    <source>
        <strain evidence="4">cv. Jemalong A17</strain>
    </source>
</reference>
<feature type="transmembrane region" description="Helical" evidence="1">
    <location>
        <begin position="23"/>
        <end position="47"/>
    </location>
</feature>
<gene>
    <name evidence="2" type="ordered locus">MTR_5g093700</name>
    <name evidence="3" type="ORF">MtrunA17_Chr5g0444761</name>
</gene>
<reference evidence="2 5" key="2">
    <citation type="journal article" date="2014" name="BMC Genomics">
        <title>An improved genome release (version Mt4.0) for the model legume Medicago truncatula.</title>
        <authorList>
            <person name="Tang H."/>
            <person name="Krishnakumar V."/>
            <person name="Bidwell S."/>
            <person name="Rosen B."/>
            <person name="Chan A."/>
            <person name="Zhou S."/>
            <person name="Gentzbittel L."/>
            <person name="Childs K.L."/>
            <person name="Yandell M."/>
            <person name="Gundlach H."/>
            <person name="Mayer K.F."/>
            <person name="Schwartz D.C."/>
            <person name="Town C.D."/>
        </authorList>
    </citation>
    <scope>GENOME REANNOTATION</scope>
    <source>
        <strain evidence="4 5">cv. Jemalong A17</strain>
    </source>
</reference>
<dbReference type="HOGENOM" id="CLU_2779705_0_0_1"/>
<reference evidence="2 5" key="1">
    <citation type="journal article" date="2011" name="Nature">
        <title>The Medicago genome provides insight into the evolution of rhizobial symbioses.</title>
        <authorList>
            <person name="Young N.D."/>
            <person name="Debelle F."/>
            <person name="Oldroyd G.E."/>
            <person name="Geurts R."/>
            <person name="Cannon S.B."/>
            <person name="Udvardi M.K."/>
            <person name="Benedito V.A."/>
            <person name="Mayer K.F."/>
            <person name="Gouzy J."/>
            <person name="Schoof H."/>
            <person name="Van de Peer Y."/>
            <person name="Proost S."/>
            <person name="Cook D.R."/>
            <person name="Meyers B.C."/>
            <person name="Spannagl M."/>
            <person name="Cheung F."/>
            <person name="De Mita S."/>
            <person name="Krishnakumar V."/>
            <person name="Gundlach H."/>
            <person name="Zhou S."/>
            <person name="Mudge J."/>
            <person name="Bharti A.K."/>
            <person name="Murray J.D."/>
            <person name="Naoumkina M.A."/>
            <person name="Rosen B."/>
            <person name="Silverstein K.A."/>
            <person name="Tang H."/>
            <person name="Rombauts S."/>
            <person name="Zhao P.X."/>
            <person name="Zhou P."/>
            <person name="Barbe V."/>
            <person name="Bardou P."/>
            <person name="Bechner M."/>
            <person name="Bellec A."/>
            <person name="Berger A."/>
            <person name="Berges H."/>
            <person name="Bidwell S."/>
            <person name="Bisseling T."/>
            <person name="Choisne N."/>
            <person name="Couloux A."/>
            <person name="Denny R."/>
            <person name="Deshpande S."/>
            <person name="Dai X."/>
            <person name="Doyle J.J."/>
            <person name="Dudez A.M."/>
            <person name="Farmer A.D."/>
            <person name="Fouteau S."/>
            <person name="Franken C."/>
            <person name="Gibelin C."/>
            <person name="Gish J."/>
            <person name="Goldstein S."/>
            <person name="Gonzalez A.J."/>
            <person name="Green P.J."/>
            <person name="Hallab A."/>
            <person name="Hartog M."/>
            <person name="Hua A."/>
            <person name="Humphray S.J."/>
            <person name="Jeong D.H."/>
            <person name="Jing Y."/>
            <person name="Jocker A."/>
            <person name="Kenton S.M."/>
            <person name="Kim D.J."/>
            <person name="Klee K."/>
            <person name="Lai H."/>
            <person name="Lang C."/>
            <person name="Lin S."/>
            <person name="Macmil S.L."/>
            <person name="Magdelenat G."/>
            <person name="Matthews L."/>
            <person name="McCorrison J."/>
            <person name="Monaghan E.L."/>
            <person name="Mun J.H."/>
            <person name="Najar F.Z."/>
            <person name="Nicholson C."/>
            <person name="Noirot C."/>
            <person name="O'Bleness M."/>
            <person name="Paule C.R."/>
            <person name="Poulain J."/>
            <person name="Prion F."/>
            <person name="Qin B."/>
            <person name="Qu C."/>
            <person name="Retzel E.F."/>
            <person name="Riddle C."/>
            <person name="Sallet E."/>
            <person name="Samain S."/>
            <person name="Samson N."/>
            <person name="Sanders I."/>
            <person name="Saurat O."/>
            <person name="Scarpelli C."/>
            <person name="Schiex T."/>
            <person name="Segurens B."/>
            <person name="Severin A.J."/>
            <person name="Sherrier D.J."/>
            <person name="Shi R."/>
            <person name="Sims S."/>
            <person name="Singer S.R."/>
            <person name="Sinharoy S."/>
            <person name="Sterck L."/>
            <person name="Viollet A."/>
            <person name="Wang B.B."/>
            <person name="Wang K."/>
            <person name="Wang M."/>
            <person name="Wang X."/>
            <person name="Warfsmann J."/>
            <person name="Weissenbach J."/>
            <person name="White D.D."/>
            <person name="White J.D."/>
            <person name="Wiley G.B."/>
            <person name="Wincker P."/>
            <person name="Xing Y."/>
            <person name="Yang L."/>
            <person name="Yao Z."/>
            <person name="Ying F."/>
            <person name="Zhai J."/>
            <person name="Zhou L."/>
            <person name="Zuber A."/>
            <person name="Denarie J."/>
            <person name="Dixon R.A."/>
            <person name="May G.D."/>
            <person name="Schwartz D.C."/>
            <person name="Rogers J."/>
            <person name="Quetier F."/>
            <person name="Town C.D."/>
            <person name="Roe B.A."/>
        </authorList>
    </citation>
    <scope>NUCLEOTIDE SEQUENCE [LARGE SCALE GENOMIC DNA]</scope>
    <source>
        <strain evidence="2">A17</strain>
        <strain evidence="4 5">cv. Jemalong A17</strain>
    </source>
</reference>
<accession>G7K8N6</accession>
<keyword evidence="1 2" id="KW-0812">Transmembrane</keyword>
<dbReference type="PaxDb" id="3880-AET00589"/>
<reference evidence="3" key="5">
    <citation type="journal article" date="2018" name="Nat. Plants">
        <title>Whole-genome landscape of Medicago truncatula symbiotic genes.</title>
        <authorList>
            <person name="Pecrix Y."/>
            <person name="Gamas P."/>
            <person name="Carrere S."/>
        </authorList>
    </citation>
    <scope>NUCLEOTIDE SEQUENCE</scope>
    <source>
        <tissue evidence="3">Leaves</tissue>
    </source>
</reference>
<evidence type="ECO:0000313" key="4">
    <source>
        <dbReference type="EnsemblPlants" id="AET00589"/>
    </source>
</evidence>
<sequence length="69" mass="7238">MSPFPSPATTGDSSWGLFHTIEFALGLMFLAVLASAAGQILIVYCIVSASRRSPTVAPSPTNELEMLPA</sequence>
<dbReference type="Proteomes" id="UP000265566">
    <property type="component" value="Chromosome 5"/>
</dbReference>
<evidence type="ECO:0000313" key="6">
    <source>
        <dbReference type="Proteomes" id="UP000265566"/>
    </source>
</evidence>
<keyword evidence="1" id="KW-1133">Transmembrane helix</keyword>